<keyword evidence="10" id="KW-1015">Disulfide bond</keyword>
<evidence type="ECO:0000256" key="11">
    <source>
        <dbReference type="ARBA" id="ARBA00023277"/>
    </source>
</evidence>
<evidence type="ECO:0000256" key="2">
    <source>
        <dbReference type="ARBA" id="ARBA00004613"/>
    </source>
</evidence>
<reference evidence="17" key="1">
    <citation type="journal article" date="2020" name="Stud. Mycol.">
        <title>101 Dothideomycetes genomes: a test case for predicting lifestyles and emergence of pathogens.</title>
        <authorList>
            <person name="Haridas S."/>
            <person name="Albert R."/>
            <person name="Binder M."/>
            <person name="Bloem J."/>
            <person name="Labutti K."/>
            <person name="Salamov A."/>
            <person name="Andreopoulos B."/>
            <person name="Baker S."/>
            <person name="Barry K."/>
            <person name="Bills G."/>
            <person name="Bluhm B."/>
            <person name="Cannon C."/>
            <person name="Castanera R."/>
            <person name="Culley D."/>
            <person name="Daum C."/>
            <person name="Ezra D."/>
            <person name="Gonzalez J."/>
            <person name="Henrissat B."/>
            <person name="Kuo A."/>
            <person name="Liang C."/>
            <person name="Lipzen A."/>
            <person name="Lutzoni F."/>
            <person name="Magnuson J."/>
            <person name="Mondo S."/>
            <person name="Nolan M."/>
            <person name="Ohm R."/>
            <person name="Pangilinan J."/>
            <person name="Park H.-J."/>
            <person name="Ramirez L."/>
            <person name="Alfaro M."/>
            <person name="Sun H."/>
            <person name="Tritt A."/>
            <person name="Yoshinaga Y."/>
            <person name="Zwiers L.-H."/>
            <person name="Turgeon B."/>
            <person name="Goodwin S."/>
            <person name="Spatafora J."/>
            <person name="Crous P."/>
            <person name="Grigoriev I."/>
        </authorList>
    </citation>
    <scope>NUCLEOTIDE SEQUENCE</scope>
    <source>
        <strain evidence="17">CBS 207.26</strain>
    </source>
</reference>
<dbReference type="OrthoDB" id="6038816at2759"/>
<keyword evidence="9 17" id="KW-0503">Monooxygenase</keyword>
<dbReference type="GO" id="GO:0004497">
    <property type="term" value="F:monooxygenase activity"/>
    <property type="evidence" value="ECO:0007669"/>
    <property type="project" value="UniProtKB-KW"/>
</dbReference>
<protein>
    <recommendedName>
        <fullName evidence="15">lytic cellulose monooxygenase (C4-dehydrogenating)</fullName>
        <ecNumber evidence="15">1.14.99.56</ecNumber>
    </recommendedName>
</protein>
<dbReference type="EC" id="1.14.99.56" evidence="15"/>
<dbReference type="Pfam" id="PF03443">
    <property type="entry name" value="AA9"/>
    <property type="match status" value="1"/>
</dbReference>
<keyword evidence="3" id="KW-0964">Secreted</keyword>
<comment type="subcellular location">
    <subcellularLocation>
        <location evidence="2">Secreted</location>
    </subcellularLocation>
</comment>
<evidence type="ECO:0000256" key="14">
    <source>
        <dbReference type="ARBA" id="ARBA00045077"/>
    </source>
</evidence>
<evidence type="ECO:0000259" key="16">
    <source>
        <dbReference type="Pfam" id="PF03443"/>
    </source>
</evidence>
<comment type="cofactor">
    <cofactor evidence="1">
        <name>Cu(2+)</name>
        <dbReference type="ChEBI" id="CHEBI:29036"/>
    </cofactor>
</comment>
<evidence type="ECO:0000256" key="5">
    <source>
        <dbReference type="ARBA" id="ARBA00022729"/>
    </source>
</evidence>
<dbReference type="PANTHER" id="PTHR33353">
    <property type="entry name" value="PUTATIVE (AFU_ORTHOLOGUE AFUA_1G12560)-RELATED"/>
    <property type="match status" value="1"/>
</dbReference>
<gene>
    <name evidence="17" type="ORF">K469DRAFT_687976</name>
</gene>
<proteinExistence type="inferred from homology"/>
<comment type="catalytic activity">
    <reaction evidence="14">
        <text>[(1-&gt;4)-beta-D-glucosyl]n+m + reduced acceptor + O2 = 4-dehydro-beta-D-glucosyl-[(1-&gt;4)-beta-D-glucosyl]n-1 + [(1-&gt;4)-beta-D-glucosyl]m + acceptor + H2O.</text>
        <dbReference type="EC" id="1.14.99.56"/>
    </reaction>
</comment>
<dbReference type="GO" id="GO:0030245">
    <property type="term" value="P:cellulose catabolic process"/>
    <property type="evidence" value="ECO:0007669"/>
    <property type="project" value="UniProtKB-KW"/>
</dbReference>
<keyword evidence="5" id="KW-0732">Signal</keyword>
<evidence type="ECO:0000256" key="3">
    <source>
        <dbReference type="ARBA" id="ARBA00022525"/>
    </source>
</evidence>
<dbReference type="PANTHER" id="PTHR33353:SF10">
    <property type="entry name" value="ENDO-BETA-1,4-GLUCANASE D"/>
    <property type="match status" value="1"/>
</dbReference>
<evidence type="ECO:0000256" key="13">
    <source>
        <dbReference type="ARBA" id="ARBA00044502"/>
    </source>
</evidence>
<evidence type="ECO:0000256" key="9">
    <source>
        <dbReference type="ARBA" id="ARBA00023033"/>
    </source>
</evidence>
<sequence length="242" mass="26691">MRPFTNFCRKLPEQAPHPEYDRRLDPLYNVESVDVRCNRGGSTAGQGVETAIVLAGDEVGFGIANDSSFMSLGRGGRIFHAGPGQAYLSKALADLETYEGDGDWFKIGQYGPKDAKDWVLNGTQYWMNFTIPKTTPPGKYLMRVEHMFPYAPAMLQFYISCAHVQIVGPGGGEMPVVCRCVADLTRTCVEMPSPLVKFPGAYKMNDSNIAILPEHAQFPGEGHERNLFSPKWVNPGPAVWTG</sequence>
<dbReference type="Gene3D" id="2.70.50.70">
    <property type="match status" value="1"/>
</dbReference>
<dbReference type="InterPro" id="IPR005103">
    <property type="entry name" value="AA9_LPMO"/>
</dbReference>
<dbReference type="InterPro" id="IPR049892">
    <property type="entry name" value="AA9"/>
</dbReference>
<evidence type="ECO:0000256" key="4">
    <source>
        <dbReference type="ARBA" id="ARBA00022723"/>
    </source>
</evidence>
<evidence type="ECO:0000256" key="6">
    <source>
        <dbReference type="ARBA" id="ARBA00023001"/>
    </source>
</evidence>
<keyword evidence="18" id="KW-1185">Reference proteome</keyword>
<evidence type="ECO:0000256" key="7">
    <source>
        <dbReference type="ARBA" id="ARBA00023002"/>
    </source>
</evidence>
<feature type="domain" description="Auxiliary Activity family 9 catalytic" evidence="16">
    <location>
        <begin position="24"/>
        <end position="211"/>
    </location>
</feature>
<dbReference type="GO" id="GO:0005576">
    <property type="term" value="C:extracellular region"/>
    <property type="evidence" value="ECO:0007669"/>
    <property type="project" value="UniProtKB-SubCell"/>
</dbReference>
<keyword evidence="11" id="KW-0119">Carbohydrate metabolism</keyword>
<keyword evidence="6" id="KW-0136">Cellulose degradation</keyword>
<evidence type="ECO:0000256" key="1">
    <source>
        <dbReference type="ARBA" id="ARBA00001973"/>
    </source>
</evidence>
<name>A0A6A6E4J8_9PEZI</name>
<dbReference type="EMBL" id="ML994633">
    <property type="protein sequence ID" value="KAF2185672.1"/>
    <property type="molecule type" value="Genomic_DNA"/>
</dbReference>
<accession>A0A6A6E4J8</accession>
<dbReference type="GO" id="GO:0046872">
    <property type="term" value="F:metal ion binding"/>
    <property type="evidence" value="ECO:0007669"/>
    <property type="project" value="UniProtKB-KW"/>
</dbReference>
<comment type="similarity">
    <text evidence="13">Belongs to the polysaccharide monooxygenase AA9 family.</text>
</comment>
<organism evidence="17 18">
    <name type="scientific">Zopfia rhizophila CBS 207.26</name>
    <dbReference type="NCBI Taxonomy" id="1314779"/>
    <lineage>
        <taxon>Eukaryota</taxon>
        <taxon>Fungi</taxon>
        <taxon>Dikarya</taxon>
        <taxon>Ascomycota</taxon>
        <taxon>Pezizomycotina</taxon>
        <taxon>Dothideomycetes</taxon>
        <taxon>Dothideomycetes incertae sedis</taxon>
        <taxon>Zopfiaceae</taxon>
        <taxon>Zopfia</taxon>
    </lineage>
</organism>
<evidence type="ECO:0000256" key="10">
    <source>
        <dbReference type="ARBA" id="ARBA00023157"/>
    </source>
</evidence>
<dbReference type="AlphaFoldDB" id="A0A6A6E4J8"/>
<keyword evidence="12" id="KW-0624">Polysaccharide degradation</keyword>
<keyword evidence="4" id="KW-0479">Metal-binding</keyword>
<evidence type="ECO:0000313" key="17">
    <source>
        <dbReference type="EMBL" id="KAF2185672.1"/>
    </source>
</evidence>
<evidence type="ECO:0000256" key="8">
    <source>
        <dbReference type="ARBA" id="ARBA00023008"/>
    </source>
</evidence>
<evidence type="ECO:0000313" key="18">
    <source>
        <dbReference type="Proteomes" id="UP000800200"/>
    </source>
</evidence>
<keyword evidence="7" id="KW-0560">Oxidoreductase</keyword>
<evidence type="ECO:0000256" key="15">
    <source>
        <dbReference type="ARBA" id="ARBA00047174"/>
    </source>
</evidence>
<dbReference type="Proteomes" id="UP000800200">
    <property type="component" value="Unassembled WGS sequence"/>
</dbReference>
<evidence type="ECO:0000256" key="12">
    <source>
        <dbReference type="ARBA" id="ARBA00023326"/>
    </source>
</evidence>
<keyword evidence="8" id="KW-0186">Copper</keyword>